<dbReference type="InterPro" id="IPR004843">
    <property type="entry name" value="Calcineurin-like_PHP"/>
</dbReference>
<dbReference type="OrthoDB" id="9809781at2"/>
<dbReference type="GO" id="GO:0016787">
    <property type="term" value="F:hydrolase activity"/>
    <property type="evidence" value="ECO:0007669"/>
    <property type="project" value="UniProtKB-KW"/>
</dbReference>
<keyword evidence="2" id="KW-0378">Hydrolase</keyword>
<dbReference type="KEGG" id="scn:Solca_1181"/>
<evidence type="ECO:0000259" key="3">
    <source>
        <dbReference type="Pfam" id="PF00149"/>
    </source>
</evidence>
<dbReference type="InterPro" id="IPR029052">
    <property type="entry name" value="Metallo-depent_PP-like"/>
</dbReference>
<proteinExistence type="predicted"/>
<evidence type="ECO:0000313" key="4">
    <source>
        <dbReference type="EMBL" id="AFD06282.1"/>
    </source>
</evidence>
<gene>
    <name evidence="4" type="ordered locus">Solca_1181</name>
</gene>
<dbReference type="HOGENOM" id="CLU_703355_0_0_10"/>
<dbReference type="Gene3D" id="3.60.21.10">
    <property type="match status" value="2"/>
</dbReference>
<dbReference type="EMBL" id="CP003349">
    <property type="protein sequence ID" value="AFD06282.1"/>
    <property type="molecule type" value="Genomic_DNA"/>
</dbReference>
<keyword evidence="5" id="KW-1185">Reference proteome</keyword>
<dbReference type="STRING" id="929556.Solca_1181"/>
<accession>H8KTE5</accession>
<dbReference type="Pfam" id="PF00149">
    <property type="entry name" value="Metallophos"/>
    <property type="match status" value="1"/>
</dbReference>
<dbReference type="PANTHER" id="PTHR10161">
    <property type="entry name" value="TARTRATE-RESISTANT ACID PHOSPHATASE TYPE 5"/>
    <property type="match status" value="1"/>
</dbReference>
<sequence length="346" mass="40285">MVSNAFEVVLIGDTGEIRTDGTDPVLRLFKEQLPSNENSLVIFLGDLIYPKGLPPEHDSMRKHAEKVLNYYHTLLKDFKGKKLFISGNHDWNKGKPNGYEYVLRQEKYIQKLFEDKHIYQPLSGCPGPTVIDVNDQLAVIVINTQWWLQDGFRPAGKQYGCCVDNEQQFFAQLNNVLYQNKHKQLLVVGHTPVYSYSVHGGRYKLRHHLFPLTIYKKNAWLPLPLIGSLLPLYRKLYGAREDITHPRYRRLRAKLKLIFKRYPGLIYACGHEHNLQYIEKNSNHFIVSGSGSKVKYVVQSGKYLRFGAAKRGFFKLKLENQKVECQCWAINSKYEKGQLFYEEELR</sequence>
<protein>
    <submittedName>
        <fullName evidence="4">Calcineurin-like phosphoesterase</fullName>
    </submittedName>
</protein>
<dbReference type="PANTHER" id="PTHR10161:SF14">
    <property type="entry name" value="TARTRATE-RESISTANT ACID PHOSPHATASE TYPE 5"/>
    <property type="match status" value="1"/>
</dbReference>
<evidence type="ECO:0000256" key="1">
    <source>
        <dbReference type="ARBA" id="ARBA00022729"/>
    </source>
</evidence>
<reference evidence="4" key="1">
    <citation type="submission" date="2012-02" db="EMBL/GenBank/DDBJ databases">
        <title>The complete genome of Solitalea canadensis DSM 3403.</title>
        <authorList>
            <consortium name="US DOE Joint Genome Institute (JGI-PGF)"/>
            <person name="Lucas S."/>
            <person name="Copeland A."/>
            <person name="Lapidus A."/>
            <person name="Glavina del Rio T."/>
            <person name="Dalin E."/>
            <person name="Tice H."/>
            <person name="Bruce D."/>
            <person name="Goodwin L."/>
            <person name="Pitluck S."/>
            <person name="Peters L."/>
            <person name="Ovchinnikova G."/>
            <person name="Lu M."/>
            <person name="Kyrpides N."/>
            <person name="Mavromatis K."/>
            <person name="Ivanova N."/>
            <person name="Brettin T."/>
            <person name="Detter J.C."/>
            <person name="Han C."/>
            <person name="Larimer F."/>
            <person name="Land M."/>
            <person name="Hauser L."/>
            <person name="Markowitz V."/>
            <person name="Cheng J.-F."/>
            <person name="Hugenholtz P."/>
            <person name="Woyke T."/>
            <person name="Wu D."/>
            <person name="Spring S."/>
            <person name="Schroeder M."/>
            <person name="Kopitz M."/>
            <person name="Brambilla E."/>
            <person name="Klenk H.-P."/>
            <person name="Eisen J.A."/>
        </authorList>
    </citation>
    <scope>NUCLEOTIDE SEQUENCE</scope>
    <source>
        <strain evidence="4">DSM 3403</strain>
    </source>
</reference>
<organism evidence="4 5">
    <name type="scientific">Solitalea canadensis (strain ATCC 29591 / DSM 3403 / JCM 21819 / LMG 8368 / NBRC 15130 / NCIMB 12057 / USAM 9D)</name>
    <name type="common">Flexibacter canadensis</name>
    <dbReference type="NCBI Taxonomy" id="929556"/>
    <lineage>
        <taxon>Bacteria</taxon>
        <taxon>Pseudomonadati</taxon>
        <taxon>Bacteroidota</taxon>
        <taxon>Sphingobacteriia</taxon>
        <taxon>Sphingobacteriales</taxon>
        <taxon>Sphingobacteriaceae</taxon>
        <taxon>Solitalea</taxon>
    </lineage>
</organism>
<feature type="domain" description="Calcineurin-like phosphoesterase" evidence="3">
    <location>
        <begin position="8"/>
        <end position="206"/>
    </location>
</feature>
<dbReference type="AlphaFoldDB" id="H8KTE5"/>
<evidence type="ECO:0000256" key="2">
    <source>
        <dbReference type="ARBA" id="ARBA00022801"/>
    </source>
</evidence>
<dbReference type="RefSeq" id="WP_014679509.1">
    <property type="nucleotide sequence ID" value="NC_017770.1"/>
</dbReference>
<dbReference type="InterPro" id="IPR051558">
    <property type="entry name" value="Metallophosphoesterase_PAP"/>
</dbReference>
<dbReference type="eggNOG" id="COG1409">
    <property type="taxonomic scope" value="Bacteria"/>
</dbReference>
<name>H8KTE5_SOLCM</name>
<evidence type="ECO:0000313" key="5">
    <source>
        <dbReference type="Proteomes" id="UP000007590"/>
    </source>
</evidence>
<dbReference type="SUPFAM" id="SSF56300">
    <property type="entry name" value="Metallo-dependent phosphatases"/>
    <property type="match status" value="1"/>
</dbReference>
<keyword evidence="1" id="KW-0732">Signal</keyword>
<dbReference type="Proteomes" id="UP000007590">
    <property type="component" value="Chromosome"/>
</dbReference>